<organism evidence="1">
    <name type="scientific">Solanum lycopersicum</name>
    <name type="common">Tomato</name>
    <name type="synonym">Lycopersicon esculentum</name>
    <dbReference type="NCBI Taxonomy" id="4081"/>
    <lineage>
        <taxon>Eukaryota</taxon>
        <taxon>Viridiplantae</taxon>
        <taxon>Streptophyta</taxon>
        <taxon>Embryophyta</taxon>
        <taxon>Tracheophyta</taxon>
        <taxon>Spermatophyta</taxon>
        <taxon>Magnoliopsida</taxon>
        <taxon>eudicotyledons</taxon>
        <taxon>Gunneridae</taxon>
        <taxon>Pentapetalae</taxon>
        <taxon>asterids</taxon>
        <taxon>lamiids</taxon>
        <taxon>Solanales</taxon>
        <taxon>Solanaceae</taxon>
        <taxon>Solanoideae</taxon>
        <taxon>Solaneae</taxon>
        <taxon>Solanum</taxon>
        <taxon>Solanum subgen. Lycopersicon</taxon>
    </lineage>
</organism>
<dbReference type="InParanoid" id="K4CT96"/>
<proteinExistence type="predicted"/>
<evidence type="ECO:0000313" key="1">
    <source>
        <dbReference type="EnsemblPlants" id="Solyc09g056010.1.1"/>
    </source>
</evidence>
<reference evidence="1" key="2">
    <citation type="submission" date="2013-04" db="UniProtKB">
        <authorList>
            <consortium name="EnsemblPlants"/>
        </authorList>
    </citation>
    <scope>IDENTIFICATION</scope>
    <source>
        <strain evidence="1">cv. Heinz 1706</strain>
    </source>
</reference>
<accession>K4CT96</accession>
<name>K4CT96_SOLLC</name>
<dbReference type="PaxDb" id="4081-Solyc09g056010.1.1"/>
<reference evidence="1" key="1">
    <citation type="journal article" date="2012" name="Nature">
        <title>The tomato genome sequence provides insights into fleshy fruit evolution.</title>
        <authorList>
            <consortium name="Tomato Genome Consortium"/>
        </authorList>
    </citation>
    <scope>NUCLEOTIDE SEQUENCE [LARGE SCALE GENOMIC DNA]</scope>
    <source>
        <strain evidence="1">cv. Heinz 1706</strain>
    </source>
</reference>
<protein>
    <submittedName>
        <fullName evidence="1">Uncharacterized protein</fullName>
    </submittedName>
</protein>
<dbReference type="EnsemblPlants" id="Solyc09g056010.1.1">
    <property type="protein sequence ID" value="Solyc09g056010.1.1"/>
    <property type="gene ID" value="Solyc09g056010.1"/>
</dbReference>
<dbReference type="AlphaFoldDB" id="K4CT96"/>
<dbReference type="Proteomes" id="UP000004994">
    <property type="component" value="Chromosome 9"/>
</dbReference>
<evidence type="ECO:0000313" key="2">
    <source>
        <dbReference type="Proteomes" id="UP000004994"/>
    </source>
</evidence>
<keyword evidence="2" id="KW-1185">Reference proteome</keyword>
<dbReference type="HOGENOM" id="CLU_3360683_0_0_1"/>
<dbReference type="Gramene" id="Solyc09g056010.1.1">
    <property type="protein sequence ID" value="Solyc09g056010.1.1"/>
    <property type="gene ID" value="Solyc09g056010.1"/>
</dbReference>
<sequence length="36" mass="4141">MERYVHDAKCVFKLMDVFPFVLELATSFSSLMQGEA</sequence>